<evidence type="ECO:0000256" key="1">
    <source>
        <dbReference type="SAM" id="MobiDB-lite"/>
    </source>
</evidence>
<gene>
    <name evidence="3" type="ORF">GWK08_18240</name>
</gene>
<dbReference type="AlphaFoldDB" id="A0A6P0UPZ3"/>
<dbReference type="Gene3D" id="3.60.15.10">
    <property type="entry name" value="Ribonuclease Z/Hydroxyacylglutathione hydrolase-like"/>
    <property type="match status" value="1"/>
</dbReference>
<evidence type="ECO:0000313" key="3">
    <source>
        <dbReference type="EMBL" id="NER15401.1"/>
    </source>
</evidence>
<name>A0A6P0UPZ3_9FLAO</name>
<protein>
    <submittedName>
        <fullName evidence="3">MBL fold metallo-hydrolase</fullName>
    </submittedName>
</protein>
<dbReference type="InterPro" id="IPR036866">
    <property type="entry name" value="RibonucZ/Hydroxyglut_hydro"/>
</dbReference>
<organism evidence="3 4">
    <name type="scientific">Leptobacterium flavescens</name>
    <dbReference type="NCBI Taxonomy" id="472055"/>
    <lineage>
        <taxon>Bacteria</taxon>
        <taxon>Pseudomonadati</taxon>
        <taxon>Bacteroidota</taxon>
        <taxon>Flavobacteriia</taxon>
        <taxon>Flavobacteriales</taxon>
        <taxon>Flavobacteriaceae</taxon>
        <taxon>Leptobacterium</taxon>
    </lineage>
</organism>
<feature type="region of interest" description="Disordered" evidence="1">
    <location>
        <begin position="13"/>
        <end position="44"/>
    </location>
</feature>
<feature type="compositionally biased region" description="Basic and acidic residues" evidence="1">
    <location>
        <begin position="13"/>
        <end position="39"/>
    </location>
</feature>
<evidence type="ECO:0000259" key="2">
    <source>
        <dbReference type="SMART" id="SM00849"/>
    </source>
</evidence>
<dbReference type="Proteomes" id="UP000468581">
    <property type="component" value="Unassembled WGS sequence"/>
</dbReference>
<evidence type="ECO:0000313" key="4">
    <source>
        <dbReference type="Proteomes" id="UP000468581"/>
    </source>
</evidence>
<dbReference type="SUPFAM" id="SSF56281">
    <property type="entry name" value="Metallo-hydrolase/oxidoreductase"/>
    <property type="match status" value="1"/>
</dbReference>
<sequence length="308" mass="35260">MVLLVTISSCKDRATNETNQDDKKTEKTESAEKSGKDAQESLGFDPAQPMMTELKNGVYQYFQFFTNSLVVVTDEGVLVVDPVNEKRAADMRAEVRKITDKPVVKVVYTHDHFDHARGGQIFKEEGAEFITHQLCSDLLNRDLEKRVVLPDVMYEGDYHRIELGGKYIDLHYLGPNESFCMSVVHMPQDGGLLLGADWHLPGTMLDYHRQYARNMLGQLNTFKAVYDKGLEFDTVISSHSPKSSPEAFEEDYRFHQALFDAVWAGLQEGKSVEELRNTIELPEFKHWRGYENLPDNVDRMAYSIWHGN</sequence>
<proteinExistence type="predicted"/>
<dbReference type="SMART" id="SM00849">
    <property type="entry name" value="Lactamase_B"/>
    <property type="match status" value="1"/>
</dbReference>
<accession>A0A6P0UPZ3</accession>
<dbReference type="InterPro" id="IPR001279">
    <property type="entry name" value="Metallo-B-lactamas"/>
</dbReference>
<dbReference type="GO" id="GO:0016787">
    <property type="term" value="F:hydrolase activity"/>
    <property type="evidence" value="ECO:0007669"/>
    <property type="project" value="UniProtKB-KW"/>
</dbReference>
<keyword evidence="3" id="KW-0378">Hydrolase</keyword>
<feature type="domain" description="Metallo-beta-lactamase" evidence="2">
    <location>
        <begin position="65"/>
        <end position="239"/>
    </location>
</feature>
<keyword evidence="4" id="KW-1185">Reference proteome</keyword>
<reference evidence="3 4" key="1">
    <citation type="submission" date="2020-01" db="EMBL/GenBank/DDBJ databases">
        <title>Leptobacterium flavescens.</title>
        <authorList>
            <person name="Wang G."/>
        </authorList>
    </citation>
    <scope>NUCLEOTIDE SEQUENCE [LARGE SCALE GENOMIC DNA]</scope>
    <source>
        <strain evidence="3 4">KCTC 22160</strain>
    </source>
</reference>
<comment type="caution">
    <text evidence="3">The sequence shown here is derived from an EMBL/GenBank/DDBJ whole genome shotgun (WGS) entry which is preliminary data.</text>
</comment>
<dbReference type="Pfam" id="PF00753">
    <property type="entry name" value="Lactamase_B"/>
    <property type="match status" value="1"/>
</dbReference>
<dbReference type="EMBL" id="JAABOO010000004">
    <property type="protein sequence ID" value="NER15401.1"/>
    <property type="molecule type" value="Genomic_DNA"/>
</dbReference>